<evidence type="ECO:0000313" key="4">
    <source>
        <dbReference type="Proteomes" id="UP000824230"/>
    </source>
</evidence>
<dbReference type="GO" id="GO:0043164">
    <property type="term" value="P:Gram-negative-bacterium-type cell wall biogenesis"/>
    <property type="evidence" value="ECO:0007669"/>
    <property type="project" value="TreeGrafter"/>
</dbReference>
<feature type="domain" description="DUF218" evidence="2">
    <location>
        <begin position="92"/>
        <end position="221"/>
    </location>
</feature>
<reference evidence="3" key="1">
    <citation type="journal article" date="2021" name="PeerJ">
        <title>Extensive microbial diversity within the chicken gut microbiome revealed by metagenomics and culture.</title>
        <authorList>
            <person name="Gilroy R."/>
            <person name="Ravi A."/>
            <person name="Getino M."/>
            <person name="Pursley I."/>
            <person name="Horton D.L."/>
            <person name="Alikhan N.F."/>
            <person name="Baker D."/>
            <person name="Gharbi K."/>
            <person name="Hall N."/>
            <person name="Watson M."/>
            <person name="Adriaenssens E.M."/>
            <person name="Foster-Nyarko E."/>
            <person name="Jarju S."/>
            <person name="Secka A."/>
            <person name="Antonio M."/>
            <person name="Oren A."/>
            <person name="Chaudhuri R.R."/>
            <person name="La Ragione R."/>
            <person name="Hildebrand F."/>
            <person name="Pallen M.J."/>
        </authorList>
    </citation>
    <scope>NUCLEOTIDE SEQUENCE</scope>
    <source>
        <strain evidence="3">ChiHjej12B11-1927</strain>
    </source>
</reference>
<dbReference type="GO" id="GO:0005886">
    <property type="term" value="C:plasma membrane"/>
    <property type="evidence" value="ECO:0007669"/>
    <property type="project" value="TreeGrafter"/>
</dbReference>
<name>A0A9D2AMX9_9FIRM</name>
<dbReference type="PANTHER" id="PTHR30336">
    <property type="entry name" value="INNER MEMBRANE PROTEIN, PROBABLE PERMEASE"/>
    <property type="match status" value="1"/>
</dbReference>
<gene>
    <name evidence="3" type="ORF">H9738_09600</name>
</gene>
<proteinExistence type="predicted"/>
<dbReference type="InterPro" id="IPR051599">
    <property type="entry name" value="Cell_Envelope_Assoc"/>
</dbReference>
<sequence>MPEIIFLWLGLMCLGYFVGIARYAGWSSKFFIVWAILGGVLLTVGILILTDSIPQRIQTLCWGFGLLLLVSVLVVVGVIVSVMFLTVEPDLDYLVVLGAQVKGRRPSLSLQYRIDSACEYLKENPGTRAVLSGGKGPDEEISEARCMYEEMLRQGADREQLILEDRSASTSQNIAFTRNLLREITEREEGTEGIARRLKVGIVTNGFHLYRSMAIARKKTDWQVYGIGAKSNAFLLPNYLFREFFCVIKDKLMGNL</sequence>
<dbReference type="GO" id="GO:0000270">
    <property type="term" value="P:peptidoglycan metabolic process"/>
    <property type="evidence" value="ECO:0007669"/>
    <property type="project" value="TreeGrafter"/>
</dbReference>
<protein>
    <submittedName>
        <fullName evidence="3">YdcF family protein</fullName>
    </submittedName>
</protein>
<evidence type="ECO:0000256" key="1">
    <source>
        <dbReference type="SAM" id="Phobius"/>
    </source>
</evidence>
<dbReference type="InterPro" id="IPR003848">
    <property type="entry name" value="DUF218"/>
</dbReference>
<feature type="transmembrane region" description="Helical" evidence="1">
    <location>
        <begin position="61"/>
        <end position="85"/>
    </location>
</feature>
<keyword evidence="1" id="KW-0812">Transmembrane</keyword>
<dbReference type="CDD" id="cd06259">
    <property type="entry name" value="YdcF-like"/>
    <property type="match status" value="1"/>
</dbReference>
<dbReference type="AlphaFoldDB" id="A0A9D2AMX9"/>
<dbReference type="Pfam" id="PF02698">
    <property type="entry name" value="DUF218"/>
    <property type="match status" value="1"/>
</dbReference>
<feature type="transmembrane region" description="Helical" evidence="1">
    <location>
        <begin position="5"/>
        <end position="24"/>
    </location>
</feature>
<dbReference type="EMBL" id="DXFG01000201">
    <property type="protein sequence ID" value="HIX38104.1"/>
    <property type="molecule type" value="Genomic_DNA"/>
</dbReference>
<evidence type="ECO:0000259" key="2">
    <source>
        <dbReference type="Pfam" id="PF02698"/>
    </source>
</evidence>
<keyword evidence="1" id="KW-0472">Membrane</keyword>
<feature type="transmembrane region" description="Helical" evidence="1">
    <location>
        <begin position="30"/>
        <end position="49"/>
    </location>
</feature>
<comment type="caution">
    <text evidence="3">The sequence shown here is derived from an EMBL/GenBank/DDBJ whole genome shotgun (WGS) entry which is preliminary data.</text>
</comment>
<organism evidence="3 4">
    <name type="scientific">Candidatus Blautia pullistercoris</name>
    <dbReference type="NCBI Taxonomy" id="2838499"/>
    <lineage>
        <taxon>Bacteria</taxon>
        <taxon>Bacillati</taxon>
        <taxon>Bacillota</taxon>
        <taxon>Clostridia</taxon>
        <taxon>Lachnospirales</taxon>
        <taxon>Lachnospiraceae</taxon>
        <taxon>Blautia</taxon>
    </lineage>
</organism>
<dbReference type="Gene3D" id="3.40.50.620">
    <property type="entry name" value="HUPs"/>
    <property type="match status" value="1"/>
</dbReference>
<evidence type="ECO:0000313" key="3">
    <source>
        <dbReference type="EMBL" id="HIX38104.1"/>
    </source>
</evidence>
<reference evidence="3" key="2">
    <citation type="submission" date="2021-04" db="EMBL/GenBank/DDBJ databases">
        <authorList>
            <person name="Gilroy R."/>
        </authorList>
    </citation>
    <scope>NUCLEOTIDE SEQUENCE</scope>
    <source>
        <strain evidence="3">ChiHjej12B11-1927</strain>
    </source>
</reference>
<accession>A0A9D2AMX9</accession>
<keyword evidence="1" id="KW-1133">Transmembrane helix</keyword>
<dbReference type="InterPro" id="IPR014729">
    <property type="entry name" value="Rossmann-like_a/b/a_fold"/>
</dbReference>
<dbReference type="PANTHER" id="PTHR30336:SF4">
    <property type="entry name" value="ENVELOPE BIOGENESIS FACTOR ELYC"/>
    <property type="match status" value="1"/>
</dbReference>
<dbReference type="Proteomes" id="UP000824230">
    <property type="component" value="Unassembled WGS sequence"/>
</dbReference>